<sequence>MCVPIVEVPIPNKIPAGSRIVVRTCKVKKTSENTNYGKFEYFDVIGHVIDFDGITLHIMRDPAANGSRAAQEMYINASDIVRWKPIPERRFQKPIK</sequence>
<dbReference type="RefSeq" id="WP_103084964.1">
    <property type="nucleotide sequence ID" value="NZ_MNLH01000005.1"/>
</dbReference>
<dbReference type="InterPro" id="IPR046571">
    <property type="entry name" value="DUF6725"/>
</dbReference>
<evidence type="ECO:0000313" key="1">
    <source>
        <dbReference type="EMBL" id="PNS43042.1"/>
    </source>
</evidence>
<accession>A0A2K1SU59</accession>
<proteinExistence type="predicted"/>
<gene>
    <name evidence="1" type="ORF">BFS05_05205</name>
</gene>
<dbReference type="EMBL" id="MNLH01000005">
    <property type="protein sequence ID" value="PNS43042.1"/>
    <property type="molecule type" value="Genomic_DNA"/>
</dbReference>
<comment type="caution">
    <text evidence="1">The sequence shown here is derived from an EMBL/GenBank/DDBJ whole genome shotgun (WGS) entry which is preliminary data.</text>
</comment>
<dbReference type="Proteomes" id="UP000236146">
    <property type="component" value="Unassembled WGS sequence"/>
</dbReference>
<protein>
    <submittedName>
        <fullName evidence="1">Uncharacterized protein</fullName>
    </submittedName>
</protein>
<dbReference type="OrthoDB" id="3234801at2"/>
<organism evidence="1 2">
    <name type="scientific">Gardnerella vaginalis</name>
    <dbReference type="NCBI Taxonomy" id="2702"/>
    <lineage>
        <taxon>Bacteria</taxon>
        <taxon>Bacillati</taxon>
        <taxon>Actinomycetota</taxon>
        <taxon>Actinomycetes</taxon>
        <taxon>Bifidobacteriales</taxon>
        <taxon>Bifidobacteriaceae</taxon>
        <taxon>Gardnerella</taxon>
    </lineage>
</organism>
<dbReference type="AlphaFoldDB" id="A0A2K1SU59"/>
<dbReference type="Pfam" id="PF20486">
    <property type="entry name" value="DUF6725"/>
    <property type="match status" value="1"/>
</dbReference>
<evidence type="ECO:0000313" key="2">
    <source>
        <dbReference type="Proteomes" id="UP000236146"/>
    </source>
</evidence>
<name>A0A2K1SU59_GARVA</name>
<reference evidence="1 2" key="1">
    <citation type="submission" date="2016-10" db="EMBL/GenBank/DDBJ databases">
        <authorList>
            <person name="Varghese N."/>
        </authorList>
    </citation>
    <scope>NUCLEOTIDE SEQUENCE [LARGE SCALE GENOMIC DNA]</scope>
    <source>
        <strain evidence="1 2">KA00225</strain>
    </source>
</reference>